<reference evidence="3" key="1">
    <citation type="journal article" date="2019" name="Int. J. Syst. Evol. Microbiol.">
        <title>The Global Catalogue of Microorganisms (GCM) 10K type strain sequencing project: providing services to taxonomists for standard genome sequencing and annotation.</title>
        <authorList>
            <consortium name="The Broad Institute Genomics Platform"/>
            <consortium name="The Broad Institute Genome Sequencing Center for Infectious Disease"/>
            <person name="Wu L."/>
            <person name="Ma J."/>
        </authorList>
    </citation>
    <scope>NUCLEOTIDE SEQUENCE [LARGE SCALE GENOMIC DNA]</scope>
    <source>
        <strain evidence="3">CGMCC 1.15407</strain>
    </source>
</reference>
<keyword evidence="3" id="KW-1185">Reference proteome</keyword>
<keyword evidence="1" id="KW-1133">Transmembrane helix</keyword>
<evidence type="ECO:0000256" key="1">
    <source>
        <dbReference type="SAM" id="Phobius"/>
    </source>
</evidence>
<feature type="transmembrane region" description="Helical" evidence="1">
    <location>
        <begin position="340"/>
        <end position="359"/>
    </location>
</feature>
<accession>A0ABQ1V6J6</accession>
<sequence length="476" mass="53896">MRKAGSLYMNATRKSGLGRLAKFLDWERQADNYWRAGCLCVLAFCCVLLPVSGQTLWSEVQLNKSTAYVGEPVQVTVRVYTSTWFTKGVDPGNIKVNGAYTVFFRNVSTSTSKNGKTYPGVEMIYNVFPFANKDVQFPAVEIEVESPEDGDYKGKPHTITTKARVIKVRPIPPGFNINSWLVSSSFSVRQEWSGSLKDVKVGDVIQRKIIRNADNTVPQLIPPIAWDSLPGVSQYPGRSDIQNIRTKTAIGAVRTEVTRYLFEKEGAVEIPEMVFTWWNPYQQQLYKRTLPSVKVNVNPNPDLGMLETLKDSLLTVQKTEAAVAEEKAPLTFLGLSPEKLAAMIVLVALLLYLLVKWVPRLIKRYHEKKQQYLRSEPYFFDQFKEAAKSKRGNAAMNALYRWIDQLGLKEPTLHYFAEGWGSPGLKRHVSQWSSADEKGLKLNGDLLKELTLSRKIYLDAEDEIKPVTNEGFWINP</sequence>
<dbReference type="EMBL" id="BMIU01000016">
    <property type="protein sequence ID" value="GGF40216.1"/>
    <property type="molecule type" value="Genomic_DNA"/>
</dbReference>
<protein>
    <recommendedName>
        <fullName evidence="4">Protein BatD</fullName>
    </recommendedName>
</protein>
<dbReference type="PANTHER" id="PTHR40940:SF1">
    <property type="entry name" value="PROTEIN BATD"/>
    <property type="match status" value="1"/>
</dbReference>
<comment type="caution">
    <text evidence="2">The sequence shown here is derived from an EMBL/GenBank/DDBJ whole genome shotgun (WGS) entry which is preliminary data.</text>
</comment>
<evidence type="ECO:0000313" key="2">
    <source>
        <dbReference type="EMBL" id="GGF40216.1"/>
    </source>
</evidence>
<gene>
    <name evidence="2" type="ORF">GCM10011339_30950</name>
</gene>
<keyword evidence="1" id="KW-0472">Membrane</keyword>
<organism evidence="2 3">
    <name type="scientific">Echinicola rosea</name>
    <dbReference type="NCBI Taxonomy" id="1807691"/>
    <lineage>
        <taxon>Bacteria</taxon>
        <taxon>Pseudomonadati</taxon>
        <taxon>Bacteroidota</taxon>
        <taxon>Cytophagia</taxon>
        <taxon>Cytophagales</taxon>
        <taxon>Cyclobacteriaceae</taxon>
        <taxon>Echinicola</taxon>
    </lineage>
</organism>
<dbReference type="RefSeq" id="WP_222840313.1">
    <property type="nucleotide sequence ID" value="NZ_BMIU01000016.1"/>
</dbReference>
<evidence type="ECO:0008006" key="4">
    <source>
        <dbReference type="Google" id="ProtNLM"/>
    </source>
</evidence>
<name>A0ABQ1V6J6_9BACT</name>
<keyword evidence="1" id="KW-0812">Transmembrane</keyword>
<proteinExistence type="predicted"/>
<dbReference type="InterPro" id="IPR025738">
    <property type="entry name" value="BatD"/>
</dbReference>
<dbReference type="Proteomes" id="UP000647339">
    <property type="component" value="Unassembled WGS sequence"/>
</dbReference>
<dbReference type="PANTHER" id="PTHR40940">
    <property type="entry name" value="PROTEIN BATD-RELATED"/>
    <property type="match status" value="1"/>
</dbReference>
<evidence type="ECO:0000313" key="3">
    <source>
        <dbReference type="Proteomes" id="UP000647339"/>
    </source>
</evidence>